<protein>
    <submittedName>
        <fullName evidence="2">FR47 domain protein</fullName>
    </submittedName>
</protein>
<sequence length="276" mass="30615">MAIIVRFYEDVRLFSDAAEEFLLSRTVFHNLILTIVDGRLTLPEPGRYWVAFRAQQVVGVAVQSPLTYPATIVPMEPEVAAALVDAIVDADVILPGVNGEVATAASFAGRRTERRKAAAFPVQGLRLYQLIELKETASVEGQLRRADAGDRNLAVAWLQEFYVETKMPAINAESFIDASLASERLWLWQDGSVVSMAINSKPIQGVVRLSSVYTPPESRKRGYAAACVHGVSRHFTDAGYRCMLYTDLGNPISNSIYRRIGYRAVAEAIHYRFDQS</sequence>
<dbReference type="Gene3D" id="3.40.630.30">
    <property type="match status" value="1"/>
</dbReference>
<dbReference type="EMBL" id="CP003130">
    <property type="protein sequence ID" value="AEU38159.1"/>
    <property type="molecule type" value="Genomic_DNA"/>
</dbReference>
<organism evidence="2 3">
    <name type="scientific">Granulicella mallensis (strain ATCC BAA-1857 / DSM 23137 / MP5ACTX8)</name>
    <dbReference type="NCBI Taxonomy" id="682795"/>
    <lineage>
        <taxon>Bacteria</taxon>
        <taxon>Pseudomonadati</taxon>
        <taxon>Acidobacteriota</taxon>
        <taxon>Terriglobia</taxon>
        <taxon>Terriglobales</taxon>
        <taxon>Acidobacteriaceae</taxon>
        <taxon>Granulicella</taxon>
    </lineage>
</organism>
<dbReference type="InterPro" id="IPR013653">
    <property type="entry name" value="GCN5-like_dom"/>
</dbReference>
<dbReference type="AlphaFoldDB" id="G8P1E1"/>
<dbReference type="Pfam" id="PF08445">
    <property type="entry name" value="FR47"/>
    <property type="match status" value="1"/>
</dbReference>
<name>G8P1E1_GRAMM</name>
<reference evidence="2 3" key="1">
    <citation type="submission" date="2011-11" db="EMBL/GenBank/DDBJ databases">
        <title>Complete sequence of Granulicella mallensis MP5ACTX8.</title>
        <authorList>
            <consortium name="US DOE Joint Genome Institute"/>
            <person name="Lucas S."/>
            <person name="Copeland A."/>
            <person name="Lapidus A."/>
            <person name="Cheng J.-F."/>
            <person name="Goodwin L."/>
            <person name="Pitluck S."/>
            <person name="Peters L."/>
            <person name="Lu M."/>
            <person name="Detter J.C."/>
            <person name="Han C."/>
            <person name="Tapia R."/>
            <person name="Land M."/>
            <person name="Hauser L."/>
            <person name="Kyrpides N."/>
            <person name="Ivanova N."/>
            <person name="Mikhailova N."/>
            <person name="Pagani I."/>
            <person name="Rawat S."/>
            <person name="Mannisto M."/>
            <person name="Haggblom M."/>
            <person name="Woyke T."/>
        </authorList>
    </citation>
    <scope>NUCLEOTIDE SEQUENCE [LARGE SCALE GENOMIC DNA]</scope>
    <source>
        <strain evidence="3">ATCC BAA-1857 / DSM 23137 / MP5ACTX8</strain>
    </source>
</reference>
<proteinExistence type="predicted"/>
<dbReference type="SUPFAM" id="SSF55729">
    <property type="entry name" value="Acyl-CoA N-acyltransferases (Nat)"/>
    <property type="match status" value="1"/>
</dbReference>
<dbReference type="HOGENOM" id="CLU_064724_2_0_0"/>
<evidence type="ECO:0000313" key="3">
    <source>
        <dbReference type="Proteomes" id="UP000007113"/>
    </source>
</evidence>
<accession>G8P1E1</accession>
<dbReference type="KEGG" id="gma:AciX8_3876"/>
<evidence type="ECO:0000313" key="2">
    <source>
        <dbReference type="EMBL" id="AEU38159.1"/>
    </source>
</evidence>
<dbReference type="PROSITE" id="PS51186">
    <property type="entry name" value="GNAT"/>
    <property type="match status" value="1"/>
</dbReference>
<keyword evidence="3" id="KW-1185">Reference proteome</keyword>
<dbReference type="STRING" id="682795.AciX8_3876"/>
<feature type="domain" description="N-acetyltransferase" evidence="1">
    <location>
        <begin position="141"/>
        <end position="276"/>
    </location>
</feature>
<dbReference type="OrthoDB" id="3174529at2"/>
<dbReference type="eggNOG" id="COG3393">
    <property type="taxonomic scope" value="Bacteria"/>
</dbReference>
<dbReference type="InterPro" id="IPR016181">
    <property type="entry name" value="Acyl_CoA_acyltransferase"/>
</dbReference>
<evidence type="ECO:0000259" key="1">
    <source>
        <dbReference type="PROSITE" id="PS51186"/>
    </source>
</evidence>
<dbReference type="RefSeq" id="WP_014267030.1">
    <property type="nucleotide sequence ID" value="NC_016631.1"/>
</dbReference>
<gene>
    <name evidence="2" type="ordered locus">AciX8_3876</name>
</gene>
<dbReference type="InterPro" id="IPR000182">
    <property type="entry name" value="GNAT_dom"/>
</dbReference>
<dbReference type="GO" id="GO:0016747">
    <property type="term" value="F:acyltransferase activity, transferring groups other than amino-acyl groups"/>
    <property type="evidence" value="ECO:0007669"/>
    <property type="project" value="InterPro"/>
</dbReference>
<dbReference type="Proteomes" id="UP000007113">
    <property type="component" value="Chromosome"/>
</dbReference>